<dbReference type="CDD" id="cd11642">
    <property type="entry name" value="SUMT"/>
    <property type="match status" value="1"/>
</dbReference>
<dbReference type="FunFam" id="3.40.1010.10:FF:000001">
    <property type="entry name" value="Siroheme synthase"/>
    <property type="match status" value="1"/>
</dbReference>
<evidence type="ECO:0000256" key="6">
    <source>
        <dbReference type="ARBA" id="ARBA00023239"/>
    </source>
</evidence>
<dbReference type="STRING" id="446471.Xcel_1626"/>
<dbReference type="GO" id="GO:0032259">
    <property type="term" value="P:methylation"/>
    <property type="evidence" value="ECO:0007669"/>
    <property type="project" value="UniProtKB-KW"/>
</dbReference>
<dbReference type="InterPro" id="IPR035996">
    <property type="entry name" value="4pyrrol_Methylase_sf"/>
</dbReference>
<dbReference type="Gene3D" id="3.40.50.1400">
    <property type="match status" value="2"/>
</dbReference>
<keyword evidence="4" id="KW-0949">S-adenosyl-L-methionine</keyword>
<evidence type="ECO:0000256" key="5">
    <source>
        <dbReference type="ARBA" id="ARBA00022723"/>
    </source>
</evidence>
<keyword evidence="7" id="KW-0627">Porphyrin biosynthesis</keyword>
<dbReference type="InterPro" id="IPR002762">
    <property type="entry name" value="CbiX-like"/>
</dbReference>
<dbReference type="InterPro" id="IPR014776">
    <property type="entry name" value="4pyrrole_Mease_sub2"/>
</dbReference>
<evidence type="ECO:0000256" key="2">
    <source>
        <dbReference type="ARBA" id="ARBA00022603"/>
    </source>
</evidence>
<dbReference type="NCBIfam" id="NF004790">
    <property type="entry name" value="PRK06136.1"/>
    <property type="match status" value="1"/>
</dbReference>
<dbReference type="SUPFAM" id="SSF53800">
    <property type="entry name" value="Chelatase"/>
    <property type="match status" value="1"/>
</dbReference>
<dbReference type="CDD" id="cd03416">
    <property type="entry name" value="CbiX_SirB_N"/>
    <property type="match status" value="1"/>
</dbReference>
<dbReference type="NCBIfam" id="TIGR01469">
    <property type="entry name" value="cobA_cysG_Cterm"/>
    <property type="match status" value="1"/>
</dbReference>
<dbReference type="Pfam" id="PF01903">
    <property type="entry name" value="CbiX"/>
    <property type="match status" value="2"/>
</dbReference>
<dbReference type="HOGENOM" id="CLU_037295_0_0_11"/>
<evidence type="ECO:0000256" key="7">
    <source>
        <dbReference type="ARBA" id="ARBA00023244"/>
    </source>
</evidence>
<keyword evidence="10" id="KW-1185">Reference proteome</keyword>
<dbReference type="PANTHER" id="PTHR45790:SF3">
    <property type="entry name" value="S-ADENOSYL-L-METHIONINE-DEPENDENT UROPORPHYRINOGEN III METHYLTRANSFERASE, CHLOROPLASTIC"/>
    <property type="match status" value="1"/>
</dbReference>
<keyword evidence="6" id="KW-0456">Lyase</keyword>
<organism evidence="9 10">
    <name type="scientific">Xylanimonas cellulosilytica (strain DSM 15894 / JCM 12276 / CECT 5975 / KCTC 9989 / LMG 20990 / NBRC 107835 / XIL07)</name>
    <dbReference type="NCBI Taxonomy" id="446471"/>
    <lineage>
        <taxon>Bacteria</taxon>
        <taxon>Bacillati</taxon>
        <taxon>Actinomycetota</taxon>
        <taxon>Actinomycetes</taxon>
        <taxon>Micrococcales</taxon>
        <taxon>Promicromonosporaceae</taxon>
        <taxon>Xylanimonas</taxon>
    </lineage>
</organism>
<reference evidence="10" key="1">
    <citation type="submission" date="2009-11" db="EMBL/GenBank/DDBJ databases">
        <title>The complete chromosome of Xylanimonas cellulosilytica DSM 15894.</title>
        <authorList>
            <consortium name="US DOE Joint Genome Institute (JGI-PGF)"/>
            <person name="Lucas S."/>
            <person name="Copeland A."/>
            <person name="Lapidus A."/>
            <person name="Glavina del Rio T."/>
            <person name="Dalin E."/>
            <person name="Tice H."/>
            <person name="Bruce D."/>
            <person name="Goodwin L."/>
            <person name="Pitluck S."/>
            <person name="Kyrpides N."/>
            <person name="Mavromatis K."/>
            <person name="Ivanova N."/>
            <person name="Mikhailova N."/>
            <person name="Foster B."/>
            <person name="Clum A."/>
            <person name="Brettin T."/>
            <person name="Detter J.C."/>
            <person name="Han C."/>
            <person name="Larimer F."/>
            <person name="Land M."/>
            <person name="Hauser L."/>
            <person name="Markowitz V."/>
            <person name="Cheng J.F."/>
            <person name="Hugenholtz P."/>
            <person name="Woyke T."/>
            <person name="Wu D."/>
            <person name="Gehrich-Schroeter G."/>
            <person name="Schneider S."/>
            <person name="Pukall S.R."/>
            <person name="Klenk H.P."/>
            <person name="Eisen J.A."/>
        </authorList>
    </citation>
    <scope>NUCLEOTIDE SEQUENCE [LARGE SCALE GENOMIC DNA]</scope>
    <source>
        <strain evidence="10">DSM 15894 / CECT 5975 / LMG 20990 / XIL07</strain>
    </source>
</reference>
<accession>D1BSF8</accession>
<dbReference type="InterPro" id="IPR014777">
    <property type="entry name" value="4pyrrole_Mease_sub1"/>
</dbReference>
<dbReference type="Gene3D" id="3.40.1010.10">
    <property type="entry name" value="Cobalt-precorrin-4 Transmethylase, Domain 1"/>
    <property type="match status" value="1"/>
</dbReference>
<name>D1BSF8_XYLCX</name>
<dbReference type="GO" id="GO:0046872">
    <property type="term" value="F:metal ion binding"/>
    <property type="evidence" value="ECO:0007669"/>
    <property type="project" value="UniProtKB-KW"/>
</dbReference>
<dbReference type="eggNOG" id="COG2138">
    <property type="taxonomic scope" value="Bacteria"/>
</dbReference>
<feature type="domain" description="Tetrapyrrole methylase" evidence="8">
    <location>
        <begin position="16"/>
        <end position="223"/>
    </location>
</feature>
<proteinExistence type="predicted"/>
<dbReference type="GO" id="GO:0016829">
    <property type="term" value="F:lyase activity"/>
    <property type="evidence" value="ECO:0007669"/>
    <property type="project" value="UniProtKB-KW"/>
</dbReference>
<dbReference type="Proteomes" id="UP000002255">
    <property type="component" value="Chromosome"/>
</dbReference>
<dbReference type="Gene3D" id="3.30.950.10">
    <property type="entry name" value="Methyltransferase, Cobalt-precorrin-4 Transmethylase, Domain 2"/>
    <property type="match status" value="1"/>
</dbReference>
<evidence type="ECO:0000256" key="1">
    <source>
        <dbReference type="ARBA" id="ARBA00012162"/>
    </source>
</evidence>
<dbReference type="AlphaFoldDB" id="D1BSF8"/>
<dbReference type="GO" id="GO:0004851">
    <property type="term" value="F:uroporphyrin-III C-methyltransferase activity"/>
    <property type="evidence" value="ECO:0007669"/>
    <property type="project" value="UniProtKB-EC"/>
</dbReference>
<dbReference type="Pfam" id="PF00590">
    <property type="entry name" value="TP_methylase"/>
    <property type="match status" value="1"/>
</dbReference>
<dbReference type="EC" id="2.1.1.107" evidence="1"/>
<dbReference type="InterPro" id="IPR000878">
    <property type="entry name" value="4pyrrol_Mease"/>
</dbReference>
<dbReference type="KEGG" id="xce:Xcel_1626"/>
<keyword evidence="2" id="KW-0489">Methyltransferase</keyword>
<dbReference type="PANTHER" id="PTHR45790">
    <property type="entry name" value="SIROHEME SYNTHASE-RELATED"/>
    <property type="match status" value="1"/>
</dbReference>
<dbReference type="SUPFAM" id="SSF53790">
    <property type="entry name" value="Tetrapyrrole methylase"/>
    <property type="match status" value="1"/>
</dbReference>
<gene>
    <name evidence="9" type="ordered locus">Xcel_1626</name>
</gene>
<dbReference type="OrthoDB" id="9815856at2"/>
<dbReference type="eggNOG" id="COG0007">
    <property type="taxonomic scope" value="Bacteria"/>
</dbReference>
<keyword evidence="5" id="KW-0479">Metal-binding</keyword>
<sequence length="531" mass="53854">MTEAFESDAVLEPGAVALVGGGPGALDLVTVRGLALLRQADVVVVDRLGPTGLVSFLGPDVEVVQVGKEPGKHSMRQRDIEALLVEHARAGKRVVRLKGGDPFLLGRGGEEVLACRAAGIPVQVVPGVTSAIAGPGAVEIPVTHRGAAVATHIVNAHGDLGPADIAALRDPQTTTVMLMGVEWLPRLATQALLDGVDPDTPVAVVQDATQPGQKAVFATLGTVVEAAAGIGFPAVIVAGPTAVEGFLVPPHTSPELHGSGREARPDEVAGLAASVEGDAEPDVQPPAAPWQAGAPAVPALVGCAHGTRNRAGRDVIRAILARVQEVLPGVPVREAYVDVQDPTPADVVRELTATDGETRTRDEAPGAVVVPLLLSAGFHVSSDIGAAVAGTTAVATDPLGPDPRLAEVLADRLAEAGVGDDDAVVLAVAGTRDEQGQAQARVMADLLAARLGREVPVGFVAAARPSVAAAVSAARGTDQGRRVAVASYLLAPGYFHGLLDESGADVVAAPLGDHPLVADVVRDRYLAAAGD</sequence>
<reference evidence="9 10" key="2">
    <citation type="journal article" date="2010" name="Stand. Genomic Sci.">
        <title>Complete genome sequence of Xylanimonas cellulosilytica type strain (XIL07).</title>
        <authorList>
            <person name="Foster B."/>
            <person name="Pukall R."/>
            <person name="Abt B."/>
            <person name="Nolan M."/>
            <person name="Glavina Del Rio T."/>
            <person name="Chen F."/>
            <person name="Lucas S."/>
            <person name="Tice H."/>
            <person name="Pitluck S."/>
            <person name="Cheng J.-F."/>
            <person name="Chertkov O."/>
            <person name="Brettin T."/>
            <person name="Han C."/>
            <person name="Detter J.C."/>
            <person name="Bruce D."/>
            <person name="Goodwin L."/>
            <person name="Ivanova N."/>
            <person name="Mavromatis K."/>
            <person name="Pati A."/>
            <person name="Mikhailova N."/>
            <person name="Chen A."/>
            <person name="Palaniappan K."/>
            <person name="Land M."/>
            <person name="Hauser L."/>
            <person name="Chang Y.-J."/>
            <person name="Jeffries C.D."/>
            <person name="Chain P."/>
            <person name="Rohde M."/>
            <person name="Goeker M."/>
            <person name="Bristow J."/>
            <person name="Eisen J.A."/>
            <person name="Markowitz V."/>
            <person name="Hugenholtz P."/>
            <person name="Kyrpides N.C."/>
            <person name="Klenk H.-P."/>
            <person name="Lapidus A."/>
        </authorList>
    </citation>
    <scope>NUCLEOTIDE SEQUENCE [LARGE SCALE GENOMIC DNA]</scope>
    <source>
        <strain evidence="10">DSM 15894 / CECT 5975 / LMG 20990 / XIL07</strain>
    </source>
</reference>
<evidence type="ECO:0000259" key="8">
    <source>
        <dbReference type="Pfam" id="PF00590"/>
    </source>
</evidence>
<dbReference type="EMBL" id="CP001821">
    <property type="protein sequence ID" value="ACZ30650.1"/>
    <property type="molecule type" value="Genomic_DNA"/>
</dbReference>
<evidence type="ECO:0000256" key="4">
    <source>
        <dbReference type="ARBA" id="ARBA00022691"/>
    </source>
</evidence>
<dbReference type="GO" id="GO:0019354">
    <property type="term" value="P:siroheme biosynthetic process"/>
    <property type="evidence" value="ECO:0007669"/>
    <property type="project" value="InterPro"/>
</dbReference>
<evidence type="ECO:0000256" key="3">
    <source>
        <dbReference type="ARBA" id="ARBA00022679"/>
    </source>
</evidence>
<dbReference type="InterPro" id="IPR050161">
    <property type="entry name" value="Siro_Cobalamin_biosynth"/>
</dbReference>
<dbReference type="InterPro" id="IPR006366">
    <property type="entry name" value="CobA/CysG_C"/>
</dbReference>
<dbReference type="RefSeq" id="WP_012878392.1">
    <property type="nucleotide sequence ID" value="NC_013530.1"/>
</dbReference>
<evidence type="ECO:0000313" key="10">
    <source>
        <dbReference type="Proteomes" id="UP000002255"/>
    </source>
</evidence>
<protein>
    <recommendedName>
        <fullName evidence="1">uroporphyrinogen-III C-methyltransferase</fullName>
        <ecNumber evidence="1">2.1.1.107</ecNumber>
    </recommendedName>
</protein>
<evidence type="ECO:0000313" key="9">
    <source>
        <dbReference type="EMBL" id="ACZ30650.1"/>
    </source>
</evidence>
<keyword evidence="3" id="KW-0808">Transferase</keyword>